<dbReference type="Proteomes" id="UP000499080">
    <property type="component" value="Unassembled WGS sequence"/>
</dbReference>
<evidence type="ECO:0000256" key="1">
    <source>
        <dbReference type="SAM" id="MobiDB-lite"/>
    </source>
</evidence>
<dbReference type="Pfam" id="PF14214">
    <property type="entry name" value="Helitron_like_N"/>
    <property type="match status" value="1"/>
</dbReference>
<evidence type="ECO:0000259" key="2">
    <source>
        <dbReference type="Pfam" id="PF14214"/>
    </source>
</evidence>
<evidence type="ECO:0000313" key="3">
    <source>
        <dbReference type="EMBL" id="GBM05095.1"/>
    </source>
</evidence>
<name>A0A4Y2CP50_ARAVE</name>
<comment type="caution">
    <text evidence="3">The sequence shown here is derived from an EMBL/GenBank/DDBJ whole genome shotgun (WGS) entry which is preliminary data.</text>
</comment>
<dbReference type="AlphaFoldDB" id="A0A4Y2CP50"/>
<evidence type="ECO:0000313" key="4">
    <source>
        <dbReference type="Proteomes" id="UP000499080"/>
    </source>
</evidence>
<sequence>MCAKIESERLSYIKLNQQKLRVEECIHLRDAITNDENVTDIGRIVIHPATYIGSARHMHEYAQDAKTYVRSYGRPDLFITCTCNTAWSEIKEELAHGQSPADRHKLIARVFRQKLVKFIDIITESCICGEVNCCMYSIEWTSQVCESDALGRVYTIHPNNAECFYLRLLLHTHRGPTSFTDLKTVEGSCVKHTEKHVLKLGLLEDDPHWDSTFKEATVTRLPPQLRDLFALIITTCAPQNPKIEMECLRKLLAEVETDEDSDFGNEDNGPEDVIEENFSDHESFSDNDTESEADGDSGN</sequence>
<gene>
    <name evidence="3" type="ORF">AVEN_210804_1</name>
</gene>
<feature type="compositionally biased region" description="Acidic residues" evidence="1">
    <location>
        <begin position="285"/>
        <end position="299"/>
    </location>
</feature>
<feature type="domain" description="Helitron helicase-like" evidence="2">
    <location>
        <begin position="1"/>
        <end position="141"/>
    </location>
</feature>
<reference evidence="3 4" key="1">
    <citation type="journal article" date="2019" name="Sci. Rep.">
        <title>Orb-weaving spider Araneus ventricosus genome elucidates the spidroin gene catalogue.</title>
        <authorList>
            <person name="Kono N."/>
            <person name="Nakamura H."/>
            <person name="Ohtoshi R."/>
            <person name="Moran D.A.P."/>
            <person name="Shinohara A."/>
            <person name="Yoshida Y."/>
            <person name="Fujiwara M."/>
            <person name="Mori M."/>
            <person name="Tomita M."/>
            <person name="Arakawa K."/>
        </authorList>
    </citation>
    <scope>NUCLEOTIDE SEQUENCE [LARGE SCALE GENOMIC DNA]</scope>
</reference>
<dbReference type="EMBL" id="BGPR01000211">
    <property type="protein sequence ID" value="GBM05095.1"/>
    <property type="molecule type" value="Genomic_DNA"/>
</dbReference>
<protein>
    <recommendedName>
        <fullName evidence="2">Helitron helicase-like domain-containing protein</fullName>
    </recommendedName>
</protein>
<organism evidence="3 4">
    <name type="scientific">Araneus ventricosus</name>
    <name type="common">Orbweaver spider</name>
    <name type="synonym">Epeira ventricosa</name>
    <dbReference type="NCBI Taxonomy" id="182803"/>
    <lineage>
        <taxon>Eukaryota</taxon>
        <taxon>Metazoa</taxon>
        <taxon>Ecdysozoa</taxon>
        <taxon>Arthropoda</taxon>
        <taxon>Chelicerata</taxon>
        <taxon>Arachnida</taxon>
        <taxon>Araneae</taxon>
        <taxon>Araneomorphae</taxon>
        <taxon>Entelegynae</taxon>
        <taxon>Araneoidea</taxon>
        <taxon>Araneidae</taxon>
        <taxon>Araneus</taxon>
    </lineage>
</organism>
<feature type="compositionally biased region" description="Acidic residues" evidence="1">
    <location>
        <begin position="257"/>
        <end position="277"/>
    </location>
</feature>
<keyword evidence="4" id="KW-1185">Reference proteome</keyword>
<accession>A0A4Y2CP50</accession>
<dbReference type="OrthoDB" id="6436357at2759"/>
<dbReference type="PANTHER" id="PTHR45786:SF74">
    <property type="entry name" value="ATP-DEPENDENT DNA HELICASE"/>
    <property type="match status" value="1"/>
</dbReference>
<proteinExistence type="predicted"/>
<dbReference type="InterPro" id="IPR025476">
    <property type="entry name" value="Helitron_helicase-like"/>
</dbReference>
<feature type="region of interest" description="Disordered" evidence="1">
    <location>
        <begin position="257"/>
        <end position="299"/>
    </location>
</feature>
<dbReference type="PANTHER" id="PTHR45786">
    <property type="entry name" value="DNA BINDING PROTEIN-LIKE"/>
    <property type="match status" value="1"/>
</dbReference>